<gene>
    <name evidence="12" type="primary">wecA</name>
    <name evidence="14" type="ORF">SAMN04488540_11885</name>
</gene>
<dbReference type="GO" id="GO:0071555">
    <property type="term" value="P:cell wall organization"/>
    <property type="evidence" value="ECO:0007669"/>
    <property type="project" value="TreeGrafter"/>
</dbReference>
<proteinExistence type="inferred from homology"/>
<keyword evidence="11 12" id="KW-0464">Manganese</keyword>
<feature type="transmembrane region" description="Helical" evidence="12">
    <location>
        <begin position="242"/>
        <end position="260"/>
    </location>
</feature>
<dbReference type="EC" id="2.7.8.33" evidence="12"/>
<evidence type="ECO:0000256" key="3">
    <source>
        <dbReference type="ARBA" id="ARBA00022519"/>
    </source>
</evidence>
<evidence type="ECO:0000256" key="1">
    <source>
        <dbReference type="ARBA" id="ARBA00004651"/>
    </source>
</evidence>
<evidence type="ECO:0000313" key="15">
    <source>
        <dbReference type="Proteomes" id="UP000199527"/>
    </source>
</evidence>
<feature type="binding site" evidence="13">
    <location>
        <position position="150"/>
    </location>
    <ligand>
        <name>Mg(2+)</name>
        <dbReference type="ChEBI" id="CHEBI:18420"/>
    </ligand>
</feature>
<comment type="function">
    <text evidence="12">Catalyzes the transfer of the GlcNAc-1-phosphate moiety from UDP-GlcNAc onto the carrier lipid undecaprenyl phosphate (C55-P), yielding GlcNAc-pyrophosphoryl-undecaprenyl (GlcNAc-PP-C55).</text>
</comment>
<keyword evidence="4 12" id="KW-0328">Glycosyltransferase</keyword>
<keyword evidence="2 12" id="KW-1003">Cell membrane</keyword>
<keyword evidence="10 12" id="KW-0472">Membrane</keyword>
<dbReference type="InterPro" id="IPR012750">
    <property type="entry name" value="ECA_WecA-rel"/>
</dbReference>
<feature type="transmembrane region" description="Helical" evidence="12">
    <location>
        <begin position="122"/>
        <end position="146"/>
    </location>
</feature>
<feature type="binding site" evidence="13">
    <location>
        <position position="214"/>
    </location>
    <ligand>
        <name>Mg(2+)</name>
        <dbReference type="ChEBI" id="CHEBI:18420"/>
    </ligand>
</feature>
<dbReference type="PANTHER" id="PTHR22926:SF3">
    <property type="entry name" value="UNDECAPRENYL-PHOSPHATE ALPHA-N-ACETYLGLUCOSAMINYL 1-PHOSPHATE TRANSFERASE"/>
    <property type="match status" value="1"/>
</dbReference>
<comment type="subcellular location">
    <subcellularLocation>
        <location evidence="12">Cell inner membrane</location>
        <topology evidence="12">Multi-pass membrane protein</topology>
    </subcellularLocation>
    <subcellularLocation>
        <location evidence="1">Cell membrane</location>
        <topology evidence="1">Multi-pass membrane protein</topology>
    </subcellularLocation>
</comment>
<dbReference type="CDD" id="cd06853">
    <property type="entry name" value="GT_WecA_like"/>
    <property type="match status" value="1"/>
</dbReference>
<dbReference type="GO" id="GO:0000287">
    <property type="term" value="F:magnesium ion binding"/>
    <property type="evidence" value="ECO:0007669"/>
    <property type="project" value="InterPro"/>
</dbReference>
<comment type="similarity">
    <text evidence="12">Belongs to the glycosyltransferase 4 family. WecA subfamily.</text>
</comment>
<dbReference type="OrthoDB" id="9783652at2"/>
<dbReference type="GO" id="GO:0009243">
    <property type="term" value="P:O antigen biosynthetic process"/>
    <property type="evidence" value="ECO:0007669"/>
    <property type="project" value="UniProtKB-UniRule"/>
</dbReference>
<keyword evidence="6 12" id="KW-0812">Transmembrane</keyword>
<dbReference type="PANTHER" id="PTHR22926">
    <property type="entry name" value="PHOSPHO-N-ACETYLMURAMOYL-PENTAPEPTIDE-TRANSFERASE"/>
    <property type="match status" value="1"/>
</dbReference>
<organism evidence="14 15">
    <name type="scientific">Ferrimonas sediminum</name>
    <dbReference type="NCBI Taxonomy" id="718193"/>
    <lineage>
        <taxon>Bacteria</taxon>
        <taxon>Pseudomonadati</taxon>
        <taxon>Pseudomonadota</taxon>
        <taxon>Gammaproteobacteria</taxon>
        <taxon>Alteromonadales</taxon>
        <taxon>Ferrimonadaceae</taxon>
        <taxon>Ferrimonas</taxon>
    </lineage>
</organism>
<dbReference type="NCBIfam" id="TIGR02380">
    <property type="entry name" value="ECA_wecA"/>
    <property type="match status" value="1"/>
</dbReference>
<keyword evidence="8 12" id="KW-0448">Lipopolysaccharide biosynthesis</keyword>
<comment type="cofactor">
    <cofactor evidence="12 13">
        <name>Mg(2+)</name>
        <dbReference type="ChEBI" id="CHEBI:18420"/>
    </cofactor>
</comment>
<reference evidence="15" key="1">
    <citation type="submission" date="2016-10" db="EMBL/GenBank/DDBJ databases">
        <authorList>
            <person name="Varghese N."/>
            <person name="Submissions S."/>
        </authorList>
    </citation>
    <scope>NUCLEOTIDE SEQUENCE [LARGE SCALE GENOMIC DNA]</scope>
    <source>
        <strain evidence="15">DSM 23317</strain>
    </source>
</reference>
<evidence type="ECO:0000256" key="12">
    <source>
        <dbReference type="HAMAP-Rule" id="MF_02030"/>
    </source>
</evidence>
<dbReference type="EMBL" id="FNEM01000018">
    <property type="protein sequence ID" value="SDK08187.1"/>
    <property type="molecule type" value="Genomic_DNA"/>
</dbReference>
<feature type="transmembrane region" description="Helical" evidence="12">
    <location>
        <begin position="181"/>
        <end position="198"/>
    </location>
</feature>
<dbReference type="GO" id="GO:0009276">
    <property type="term" value="C:Gram-negative-bacterium-type cell wall"/>
    <property type="evidence" value="ECO:0007669"/>
    <property type="project" value="InterPro"/>
</dbReference>
<evidence type="ECO:0000256" key="5">
    <source>
        <dbReference type="ARBA" id="ARBA00022679"/>
    </source>
</evidence>
<evidence type="ECO:0000256" key="9">
    <source>
        <dbReference type="ARBA" id="ARBA00022989"/>
    </source>
</evidence>
<evidence type="ECO:0000256" key="7">
    <source>
        <dbReference type="ARBA" id="ARBA00022842"/>
    </source>
</evidence>
<evidence type="ECO:0000313" key="14">
    <source>
        <dbReference type="EMBL" id="SDK08187.1"/>
    </source>
</evidence>
<keyword evidence="15" id="KW-1185">Reference proteome</keyword>
<dbReference type="InterPro" id="IPR000715">
    <property type="entry name" value="Glycosyl_transferase_4"/>
</dbReference>
<evidence type="ECO:0000256" key="13">
    <source>
        <dbReference type="PIRSR" id="PIRSR600715-1"/>
    </source>
</evidence>
<dbReference type="GO" id="GO:0005886">
    <property type="term" value="C:plasma membrane"/>
    <property type="evidence" value="ECO:0007669"/>
    <property type="project" value="UniProtKB-SubCell"/>
</dbReference>
<comment type="cofactor">
    <cofactor evidence="12">
        <name>Mn(2+)</name>
        <dbReference type="ChEBI" id="CHEBI:29035"/>
    </cofactor>
</comment>
<sequence>MELFAILFWTFIVSYSSVRLAKPLAYRVGLVDKPNERKHHDGAIPLIGGIAIFIGVMSAIMIFLPHNQILNLYLLSAAIILLLGVLDDRHDLKVSYRMAVQALSACIMIFGAGLYLESLGNIFGLFELHLSHIGILITIVAVIGAINAFNMVDGIDGLAGMLSIVTFSGLAILFAQAGNVAWILPVLFIAAICAYLTFNLGWPNRRAKKIFMGDAGSMLIGLTVVWLLVYGSQGDSVAFRPVTALWVIALPLMDMAAIMFRRVRKGQSPFKPDRNHLHHICMRAGLTQRQSLVLITIFASVIVCAGIVAESMAIPEWVMFISFILLYLVYSYSIQNIWKIVKRIRMLADRDIG</sequence>
<keyword evidence="9 12" id="KW-1133">Transmembrane helix</keyword>
<evidence type="ECO:0000256" key="8">
    <source>
        <dbReference type="ARBA" id="ARBA00022985"/>
    </source>
</evidence>
<evidence type="ECO:0000256" key="4">
    <source>
        <dbReference type="ARBA" id="ARBA00022676"/>
    </source>
</evidence>
<evidence type="ECO:0000256" key="10">
    <source>
        <dbReference type="ARBA" id="ARBA00023136"/>
    </source>
</evidence>
<dbReference type="GO" id="GO:0030145">
    <property type="term" value="F:manganese ion binding"/>
    <property type="evidence" value="ECO:0007669"/>
    <property type="project" value="InterPro"/>
</dbReference>
<keyword evidence="3 12" id="KW-0997">Cell inner membrane</keyword>
<feature type="transmembrane region" description="Helical" evidence="12">
    <location>
        <begin position="317"/>
        <end position="338"/>
    </location>
</feature>
<feature type="transmembrane region" description="Helical" evidence="12">
    <location>
        <begin position="70"/>
        <end position="86"/>
    </location>
</feature>
<feature type="transmembrane region" description="Helical" evidence="12">
    <location>
        <begin position="98"/>
        <end position="116"/>
    </location>
</feature>
<name>A0A1G8YZM7_9GAMM</name>
<keyword evidence="13" id="KW-0479">Metal-binding</keyword>
<dbReference type="RefSeq" id="WP_090367556.1">
    <property type="nucleotide sequence ID" value="NZ_FNEM01000018.1"/>
</dbReference>
<keyword evidence="5 12" id="KW-0808">Transferase</keyword>
<dbReference type="GO" id="GO:0036380">
    <property type="term" value="F:UDP-N-acetylglucosamine-undecaprenyl-phosphate N-acetylglucosaminephosphotransferase activity"/>
    <property type="evidence" value="ECO:0007669"/>
    <property type="project" value="UniProtKB-UniRule"/>
</dbReference>
<dbReference type="GO" id="GO:0016757">
    <property type="term" value="F:glycosyltransferase activity"/>
    <property type="evidence" value="ECO:0007669"/>
    <property type="project" value="UniProtKB-KW"/>
</dbReference>
<feature type="transmembrane region" description="Helical" evidence="12">
    <location>
        <begin position="43"/>
        <end position="64"/>
    </location>
</feature>
<feature type="transmembrane region" description="Helical" evidence="12">
    <location>
        <begin position="210"/>
        <end position="230"/>
    </location>
</feature>
<dbReference type="AlphaFoldDB" id="A0A1G8YZM7"/>
<evidence type="ECO:0000256" key="2">
    <source>
        <dbReference type="ARBA" id="ARBA00022475"/>
    </source>
</evidence>
<dbReference type="GO" id="GO:0044038">
    <property type="term" value="P:cell wall macromolecule biosynthetic process"/>
    <property type="evidence" value="ECO:0007669"/>
    <property type="project" value="TreeGrafter"/>
</dbReference>
<keyword evidence="7 12" id="KW-0460">Magnesium</keyword>
<feature type="transmembrane region" description="Helical" evidence="12">
    <location>
        <begin position="292"/>
        <end position="311"/>
    </location>
</feature>
<comment type="catalytic activity">
    <reaction evidence="12">
        <text>di-trans,octa-cis-undecaprenyl phosphate + UDP-N-acetyl-alpha-D-glucosamine = N-acetyl-alpha-D-glucosaminyl-di-trans,octa-cis-undecaprenyl diphosphate + UMP</text>
        <dbReference type="Rhea" id="RHEA:28090"/>
        <dbReference type="ChEBI" id="CHEBI:57705"/>
        <dbReference type="ChEBI" id="CHEBI:57865"/>
        <dbReference type="ChEBI" id="CHEBI:60392"/>
        <dbReference type="ChEBI" id="CHEBI:62959"/>
        <dbReference type="EC" id="2.7.8.33"/>
    </reaction>
</comment>
<evidence type="ECO:0000256" key="11">
    <source>
        <dbReference type="ARBA" id="ARBA00023211"/>
    </source>
</evidence>
<feature type="transmembrane region" description="Helical" evidence="12">
    <location>
        <begin position="6"/>
        <end position="22"/>
    </location>
</feature>
<dbReference type="UniPathway" id="UPA00281"/>
<comment type="pathway">
    <text evidence="12">Bacterial outer membrane biogenesis; LPS O-antigen biosynthesis.</text>
</comment>
<protein>
    <recommendedName>
        <fullName evidence="12">Undecaprenyl-phosphate alpha-N-acetylglucosaminyl 1-phosphate transferase</fullName>
        <ecNumber evidence="12">2.7.8.33</ecNumber>
    </recommendedName>
    <alternativeName>
        <fullName evidence="12">UDP-GlcNAc:undecaprenyl-phosphate GlcNAc-1-phosphate transferase</fullName>
    </alternativeName>
    <alternativeName>
        <fullName evidence="12">Undecaprenyl-phosphate GlcNAc-1-phosphate transferase</fullName>
    </alternativeName>
</protein>
<feature type="transmembrane region" description="Helical" evidence="12">
    <location>
        <begin position="158"/>
        <end position="175"/>
    </location>
</feature>
<accession>A0A1G8YZM7</accession>
<evidence type="ECO:0000256" key="6">
    <source>
        <dbReference type="ARBA" id="ARBA00022692"/>
    </source>
</evidence>
<dbReference type="HAMAP" id="MF_02030">
    <property type="entry name" value="WecA_Gammaproteo"/>
    <property type="match status" value="1"/>
</dbReference>
<dbReference type="Proteomes" id="UP000199527">
    <property type="component" value="Unassembled WGS sequence"/>
</dbReference>
<dbReference type="Pfam" id="PF00953">
    <property type="entry name" value="Glycos_transf_4"/>
    <property type="match status" value="1"/>
</dbReference>